<dbReference type="EMBL" id="CP007243">
    <property type="protein sequence ID" value="AIA31616.1"/>
    <property type="molecule type" value="Genomic_DNA"/>
</dbReference>
<dbReference type="HOGENOM" id="CLU_1382629_0_0_0"/>
<dbReference type="AlphaFoldDB" id="A0A059Y224"/>
<feature type="compositionally biased region" description="Polar residues" evidence="1">
    <location>
        <begin position="88"/>
        <end position="97"/>
    </location>
</feature>
<protein>
    <submittedName>
        <fullName evidence="2">Uncharacterized protein</fullName>
    </submittedName>
</protein>
<feature type="region of interest" description="Disordered" evidence="1">
    <location>
        <begin position="48"/>
        <end position="124"/>
    </location>
</feature>
<keyword evidence="3" id="KW-1185">Reference proteome</keyword>
<name>A0A059Y224_9BACT</name>
<dbReference type="Proteomes" id="UP000027059">
    <property type="component" value="Chromosome"/>
</dbReference>
<accession>A0A059Y224</accession>
<gene>
    <name evidence="2" type="ORF">Y981_04600</name>
</gene>
<evidence type="ECO:0000313" key="2">
    <source>
        <dbReference type="EMBL" id="AIA31616.1"/>
    </source>
</evidence>
<reference evidence="2 3" key="2">
    <citation type="journal article" date="2015" name="Biomed. Res. Int.">
        <title>Effects of Arsenite Resistance on the Growth and Functional Gene Expression of Leptospirillum ferriphilum and Acidithiobacillus thiooxidans in Pure Culture and Coculture.</title>
        <authorList>
            <person name="Jiang H."/>
            <person name="Liang Y."/>
            <person name="Yin H."/>
            <person name="Xiao Y."/>
            <person name="Guo X."/>
            <person name="Xu Y."/>
            <person name="Hu Q."/>
            <person name="Liu H."/>
            <person name="Liu X."/>
        </authorList>
    </citation>
    <scope>NUCLEOTIDE SEQUENCE [LARGE SCALE GENOMIC DNA]</scope>
    <source>
        <strain evidence="2 3">YSK</strain>
    </source>
</reference>
<sequence length="197" mass="22351">MKMTQFKIVFLKRWQTEGPAKTLGTLALVITKVSGNALIRAEKRAFNFRQPSHPGLSPRPNQDPPALPPAKGQNPTLSGTEDALSRFTEWSQVSTRSRGPEGDTWKRGRCPRFAPPSEVPTQHAPFMGWRKSSVRAVRSAIRIASDPELQTTRLRSSRRLSPRIVCDSRVAKRRLRTWILKINDPLKPGRKRWVKPN</sequence>
<evidence type="ECO:0000256" key="1">
    <source>
        <dbReference type="SAM" id="MobiDB-lite"/>
    </source>
</evidence>
<reference evidence="3" key="1">
    <citation type="submission" date="2014-02" db="EMBL/GenBank/DDBJ databases">
        <title>Complete genome sequence and comparative genomic analysis of the nitrogen-fixing bacterium Leptospirillum ferriphilum YSK.</title>
        <authorList>
            <person name="Guo X."/>
            <person name="Yin H."/>
            <person name="Liang Y."/>
            <person name="Hu Q."/>
            <person name="Ma L."/>
            <person name="Xiao Y."/>
            <person name="Zhang X."/>
            <person name="Qiu G."/>
            <person name="Liu X."/>
        </authorList>
    </citation>
    <scope>NUCLEOTIDE SEQUENCE [LARGE SCALE GENOMIC DNA]</scope>
    <source>
        <strain evidence="3">YSK</strain>
    </source>
</reference>
<evidence type="ECO:0000313" key="3">
    <source>
        <dbReference type="Proteomes" id="UP000027059"/>
    </source>
</evidence>
<dbReference type="KEGG" id="lfp:Y981_04600"/>
<proteinExistence type="predicted"/>
<organism evidence="2 3">
    <name type="scientific">Leptospirillum ferriphilum YSK</name>
    <dbReference type="NCBI Taxonomy" id="1441628"/>
    <lineage>
        <taxon>Bacteria</taxon>
        <taxon>Pseudomonadati</taxon>
        <taxon>Nitrospirota</taxon>
        <taxon>Nitrospiria</taxon>
        <taxon>Nitrospirales</taxon>
        <taxon>Nitrospiraceae</taxon>
        <taxon>Leptospirillum</taxon>
    </lineage>
</organism>